<evidence type="ECO:0008006" key="3">
    <source>
        <dbReference type="Google" id="ProtNLM"/>
    </source>
</evidence>
<gene>
    <name evidence="1" type="ORF">R5W23_003384</name>
</gene>
<reference evidence="2" key="1">
    <citation type="journal article" date="2023" name="Mar. Drugs">
        <title>Gemmata algarum, a Novel Planctomycete Isolated from an Algal Mat, Displays Antimicrobial Activity.</title>
        <authorList>
            <person name="Kumar G."/>
            <person name="Kallscheuer N."/>
            <person name="Kashif M."/>
            <person name="Ahamad S."/>
            <person name="Jagadeeshwari U."/>
            <person name="Pannikurungottu S."/>
            <person name="Haufschild T."/>
            <person name="Kabuu M."/>
            <person name="Sasikala C."/>
            <person name="Jogler C."/>
            <person name="Ramana C."/>
        </authorList>
    </citation>
    <scope>NUCLEOTIDE SEQUENCE [LARGE SCALE GENOMIC DNA]</scope>
    <source>
        <strain evidence="2">JC673</strain>
    </source>
</reference>
<organism evidence="1 2">
    <name type="scientific">Gemmata algarum</name>
    <dbReference type="NCBI Taxonomy" id="2975278"/>
    <lineage>
        <taxon>Bacteria</taxon>
        <taxon>Pseudomonadati</taxon>
        <taxon>Planctomycetota</taxon>
        <taxon>Planctomycetia</taxon>
        <taxon>Gemmatales</taxon>
        <taxon>Gemmataceae</taxon>
        <taxon>Gemmata</taxon>
    </lineage>
</organism>
<dbReference type="Gene3D" id="1.25.40.10">
    <property type="entry name" value="Tetratricopeptide repeat domain"/>
    <property type="match status" value="1"/>
</dbReference>
<proteinExistence type="predicted"/>
<dbReference type="SUPFAM" id="SSF48452">
    <property type="entry name" value="TPR-like"/>
    <property type="match status" value="1"/>
</dbReference>
<dbReference type="InterPro" id="IPR011990">
    <property type="entry name" value="TPR-like_helical_dom_sf"/>
</dbReference>
<dbReference type="RefSeq" id="WP_261190551.1">
    <property type="nucleotide sequence ID" value="NZ_JAXBLV010000203.1"/>
</dbReference>
<name>A0ABU5F374_9BACT</name>
<keyword evidence="2" id="KW-1185">Reference proteome</keyword>
<comment type="caution">
    <text evidence="1">The sequence shown here is derived from an EMBL/GenBank/DDBJ whole genome shotgun (WGS) entry which is preliminary data.</text>
</comment>
<protein>
    <recommendedName>
        <fullName evidence="3">Tetratricopeptide repeat protein</fullName>
    </recommendedName>
</protein>
<dbReference type="Proteomes" id="UP001272242">
    <property type="component" value="Unassembled WGS sequence"/>
</dbReference>
<accession>A0ABU5F374</accession>
<sequence>MNALLIDRDGTASRLAAEGKLALGSGETALAAEKYAQAGAAIERSWASARRSDARNLARFLAATQYYLGGHYGRALKLANRIEARLLPPETRPLLTPFMANVRARAAQGYASEMRQAFSRLWLAQDYKRLLNELKDHPYVYDRVGLAFLRGSLCQELERWDAGAAFYAMAISEFPDGSDIVLLSVARVLGLPAEGRIDEAWAYIGRLRELVPNTVTNLVASFVCFFRASRASGADRAELHKEQLRYFDEGLAGYEKLPSERQQDPEMQTITAVCFSAASHAALRLGDDVVTRSVVDRSIRFAPHAPGPLTARGVMSYPSQEAVDDFRKAAALPNPGYAPFLYLAHQAFINGRLGEAEQLCQEALARNPGRPVRAQLLGWLAVIRDCQGAPREQVEGLFSQAFEVFPGHGEVEANYRIFKADVPVTPKAEPRWSIRLKRDDVEEYGFAGRPRWAEAGRKSHIYEVLLAGAT</sequence>
<evidence type="ECO:0000313" key="1">
    <source>
        <dbReference type="EMBL" id="MDY3561954.1"/>
    </source>
</evidence>
<evidence type="ECO:0000313" key="2">
    <source>
        <dbReference type="Proteomes" id="UP001272242"/>
    </source>
</evidence>
<dbReference type="EMBL" id="JAXBLV010000203">
    <property type="protein sequence ID" value="MDY3561954.1"/>
    <property type="molecule type" value="Genomic_DNA"/>
</dbReference>